<keyword evidence="3" id="KW-1185">Reference proteome</keyword>
<dbReference type="PANTHER" id="PTHR43736:SF4">
    <property type="entry name" value="SLR1690 PROTEIN"/>
    <property type="match status" value="1"/>
</dbReference>
<evidence type="ECO:0000313" key="3">
    <source>
        <dbReference type="Proteomes" id="UP001204144"/>
    </source>
</evidence>
<protein>
    <submittedName>
        <fullName evidence="2">NUDIX domain-containing protein</fullName>
    </submittedName>
</protein>
<dbReference type="InterPro" id="IPR015797">
    <property type="entry name" value="NUDIX_hydrolase-like_dom_sf"/>
</dbReference>
<dbReference type="InterPro" id="IPR054105">
    <property type="entry name" value="WHD_NrtR"/>
</dbReference>
<dbReference type="EMBL" id="RJUF01000012">
    <property type="protein sequence ID" value="MCP9762576.1"/>
    <property type="molecule type" value="Genomic_DNA"/>
</dbReference>
<evidence type="ECO:0000259" key="1">
    <source>
        <dbReference type="PROSITE" id="PS51462"/>
    </source>
</evidence>
<dbReference type="Pfam" id="PF00293">
    <property type="entry name" value="NUDIX"/>
    <property type="match status" value="1"/>
</dbReference>
<dbReference type="RefSeq" id="WP_255036347.1">
    <property type="nucleotide sequence ID" value="NZ_RJUF01000012.1"/>
</dbReference>
<dbReference type="SUPFAM" id="SSF46785">
    <property type="entry name" value="Winged helix' DNA-binding domain"/>
    <property type="match status" value="1"/>
</dbReference>
<dbReference type="SUPFAM" id="SSF55811">
    <property type="entry name" value="Nudix"/>
    <property type="match status" value="1"/>
</dbReference>
<evidence type="ECO:0000313" key="2">
    <source>
        <dbReference type="EMBL" id="MCP9762576.1"/>
    </source>
</evidence>
<comment type="caution">
    <text evidence="2">The sequence shown here is derived from an EMBL/GenBank/DDBJ whole genome shotgun (WGS) entry which is preliminary data.</text>
</comment>
<name>A0AAE3KTU7_9BACT</name>
<dbReference type="CDD" id="cd18873">
    <property type="entry name" value="NUDIX_NadM_like"/>
    <property type="match status" value="1"/>
</dbReference>
<sequence length="235" mass="27165">MLDLYNKQSKCLVALDSIIFGFDGEELKILLVKRGLEENKETWSLMGGWLQENEGLNEAADRILFEHTGLKDVYLEQLAAFGNPRRDPVMRTVSVTYKALLNIADYDHKLTNKISAKWFSLKKLPELLFDHSEMVALAVERLRANASLYPIGFELLPEKFTLPQLQNLYEAIFDTKFDKRNFTRKLLSTNILTKTDEKQKGFSKKGAFYFTLNKEKYKDTSSYNFLSLTNPDKIL</sequence>
<organism evidence="2 3">
    <name type="scientific">Lacihabitans soyangensis</name>
    <dbReference type="NCBI Taxonomy" id="869394"/>
    <lineage>
        <taxon>Bacteria</taxon>
        <taxon>Pseudomonadati</taxon>
        <taxon>Bacteroidota</taxon>
        <taxon>Cytophagia</taxon>
        <taxon>Cytophagales</taxon>
        <taxon>Leadbetterellaceae</taxon>
        <taxon>Lacihabitans</taxon>
    </lineage>
</organism>
<feature type="domain" description="Nudix hydrolase" evidence="1">
    <location>
        <begin position="12"/>
        <end position="141"/>
    </location>
</feature>
<dbReference type="InterPro" id="IPR036390">
    <property type="entry name" value="WH_DNA-bd_sf"/>
</dbReference>
<accession>A0AAE3KTU7</accession>
<dbReference type="Gene3D" id="1.10.10.10">
    <property type="entry name" value="Winged helix-like DNA-binding domain superfamily/Winged helix DNA-binding domain"/>
    <property type="match status" value="1"/>
</dbReference>
<dbReference type="Pfam" id="PF21906">
    <property type="entry name" value="WHD_NrtR"/>
    <property type="match status" value="1"/>
</dbReference>
<gene>
    <name evidence="2" type="ORF">EGI31_06380</name>
</gene>
<dbReference type="AlphaFoldDB" id="A0AAE3KTU7"/>
<dbReference type="PANTHER" id="PTHR43736">
    <property type="entry name" value="ADP-RIBOSE PYROPHOSPHATASE"/>
    <property type="match status" value="1"/>
</dbReference>
<dbReference type="PROSITE" id="PS51462">
    <property type="entry name" value="NUDIX"/>
    <property type="match status" value="1"/>
</dbReference>
<dbReference type="InterPro" id="IPR000086">
    <property type="entry name" value="NUDIX_hydrolase_dom"/>
</dbReference>
<dbReference type="Proteomes" id="UP001204144">
    <property type="component" value="Unassembled WGS sequence"/>
</dbReference>
<dbReference type="Gene3D" id="3.90.79.10">
    <property type="entry name" value="Nucleoside Triphosphate Pyrophosphohydrolase"/>
    <property type="match status" value="1"/>
</dbReference>
<dbReference type="InterPro" id="IPR036388">
    <property type="entry name" value="WH-like_DNA-bd_sf"/>
</dbReference>
<proteinExistence type="predicted"/>
<reference evidence="2 3" key="1">
    <citation type="submission" date="2018-11" db="EMBL/GenBank/DDBJ databases">
        <title>Novel bacteria species description.</title>
        <authorList>
            <person name="Han J.-H."/>
        </authorList>
    </citation>
    <scope>NUCLEOTIDE SEQUENCE [LARGE SCALE GENOMIC DNA]</scope>
    <source>
        <strain evidence="2 3">KCTC23259</strain>
    </source>
</reference>